<organism evidence="1 2">
    <name type="scientific">Portunus trituberculatus</name>
    <name type="common">Swimming crab</name>
    <name type="synonym">Neptunus trituberculatus</name>
    <dbReference type="NCBI Taxonomy" id="210409"/>
    <lineage>
        <taxon>Eukaryota</taxon>
        <taxon>Metazoa</taxon>
        <taxon>Ecdysozoa</taxon>
        <taxon>Arthropoda</taxon>
        <taxon>Crustacea</taxon>
        <taxon>Multicrustacea</taxon>
        <taxon>Malacostraca</taxon>
        <taxon>Eumalacostraca</taxon>
        <taxon>Eucarida</taxon>
        <taxon>Decapoda</taxon>
        <taxon>Pleocyemata</taxon>
        <taxon>Brachyura</taxon>
        <taxon>Eubrachyura</taxon>
        <taxon>Portunoidea</taxon>
        <taxon>Portunidae</taxon>
        <taxon>Portuninae</taxon>
        <taxon>Portunus</taxon>
    </lineage>
</organism>
<gene>
    <name evidence="1" type="ORF">E2C01_072924</name>
</gene>
<proteinExistence type="predicted"/>
<dbReference type="Proteomes" id="UP000324222">
    <property type="component" value="Unassembled WGS sequence"/>
</dbReference>
<dbReference type="AlphaFoldDB" id="A0A5B7IC00"/>
<accession>A0A5B7IC00</accession>
<name>A0A5B7IC00_PORTR</name>
<keyword evidence="2" id="KW-1185">Reference proteome</keyword>
<comment type="caution">
    <text evidence="1">The sequence shown here is derived from an EMBL/GenBank/DDBJ whole genome shotgun (WGS) entry which is preliminary data.</text>
</comment>
<evidence type="ECO:0000313" key="2">
    <source>
        <dbReference type="Proteomes" id="UP000324222"/>
    </source>
</evidence>
<reference evidence="1 2" key="1">
    <citation type="submission" date="2019-05" db="EMBL/GenBank/DDBJ databases">
        <title>Another draft genome of Portunus trituberculatus and its Hox gene families provides insights of decapod evolution.</title>
        <authorList>
            <person name="Jeong J.-H."/>
            <person name="Song I."/>
            <person name="Kim S."/>
            <person name="Choi T."/>
            <person name="Kim D."/>
            <person name="Ryu S."/>
            <person name="Kim W."/>
        </authorList>
    </citation>
    <scope>NUCLEOTIDE SEQUENCE [LARGE SCALE GENOMIC DNA]</scope>
    <source>
        <tissue evidence="1">Muscle</tissue>
    </source>
</reference>
<protein>
    <submittedName>
        <fullName evidence="1">Uncharacterized protein</fullName>
    </submittedName>
</protein>
<evidence type="ECO:0000313" key="1">
    <source>
        <dbReference type="EMBL" id="MPC78438.1"/>
    </source>
</evidence>
<dbReference type="EMBL" id="VSRR010048421">
    <property type="protein sequence ID" value="MPC78438.1"/>
    <property type="molecule type" value="Genomic_DNA"/>
</dbReference>
<sequence>MTFCSAALALPAPHACGRPLDTAEGAGLAERGGVDNVWSQNGNGEERALFIMQVQTPYCATGFYTYLPAG</sequence>